<dbReference type="PANTHER" id="PTHR34605">
    <property type="entry name" value="PHAGE_INTEGRASE DOMAIN-CONTAINING PROTEIN"/>
    <property type="match status" value="1"/>
</dbReference>
<protein>
    <recommendedName>
        <fullName evidence="8">Integrase</fullName>
    </recommendedName>
</protein>
<sequence>MFMLSNEINLSAMPQADQERIASILENAKAANTKLAYESDWNNFKQFCSKFNYLPLPASEATLIHFISEESKTCKHSTIKRKISSISKAHKMAKLMSNTTHPIVEELMDSIARTKGNHSTSKKAMVLDDLKRIIDVIDTSTLQGKRDKALILLGWSTALRRGDIVSINMEDLVFTDKGLEIDVFEQKKKKQRKIVILPANNNYCPIETLLVWLKEARIKSDSIFRAVNKANNVGERLSGESVADIVKKHAKAAGLNPELYAGHSLRSGHITAAHDEGFDLSTIRQHTGHSSIEIIDRHYVQTMNNYKNNTSSTLSKL</sequence>
<evidence type="ECO:0000256" key="3">
    <source>
        <dbReference type="PROSITE-ProRule" id="PRU01248"/>
    </source>
</evidence>
<dbReference type="STRING" id="1469647.BC351_10395"/>
<dbReference type="PROSITE" id="PS51900">
    <property type="entry name" value="CB"/>
    <property type="match status" value="1"/>
</dbReference>
<keyword evidence="7" id="KW-1185">Reference proteome</keyword>
<dbReference type="GO" id="GO:0003677">
    <property type="term" value="F:DNA binding"/>
    <property type="evidence" value="ECO:0007669"/>
    <property type="project" value="UniProtKB-UniRule"/>
</dbReference>
<dbReference type="InterPro" id="IPR013762">
    <property type="entry name" value="Integrase-like_cat_sf"/>
</dbReference>
<comment type="caution">
    <text evidence="6">The sequence shown here is derived from an EMBL/GenBank/DDBJ whole genome shotgun (WGS) entry which is preliminary data.</text>
</comment>
<dbReference type="PANTHER" id="PTHR34605:SF4">
    <property type="entry name" value="DNA ADENINE METHYLTRANSFERASE"/>
    <property type="match status" value="1"/>
</dbReference>
<dbReference type="OrthoDB" id="9815875at2"/>
<dbReference type="Pfam" id="PF00589">
    <property type="entry name" value="Phage_integrase"/>
    <property type="match status" value="1"/>
</dbReference>
<dbReference type="EMBL" id="MBTG01000056">
    <property type="protein sequence ID" value="OPH47592.1"/>
    <property type="molecule type" value="Genomic_DNA"/>
</dbReference>
<dbReference type="AlphaFoldDB" id="A0A1V4H9E1"/>
<organism evidence="6 7">
    <name type="scientific">Paenibacillus ferrarius</name>
    <dbReference type="NCBI Taxonomy" id="1469647"/>
    <lineage>
        <taxon>Bacteria</taxon>
        <taxon>Bacillati</taxon>
        <taxon>Bacillota</taxon>
        <taxon>Bacilli</taxon>
        <taxon>Bacillales</taxon>
        <taxon>Paenibacillaceae</taxon>
        <taxon>Paenibacillus</taxon>
    </lineage>
</organism>
<dbReference type="Gene3D" id="1.10.443.10">
    <property type="entry name" value="Intergrase catalytic core"/>
    <property type="match status" value="1"/>
</dbReference>
<dbReference type="CDD" id="cd00799">
    <property type="entry name" value="INT_Cre_C"/>
    <property type="match status" value="1"/>
</dbReference>
<dbReference type="InterPro" id="IPR011010">
    <property type="entry name" value="DNA_brk_join_enz"/>
</dbReference>
<keyword evidence="1 3" id="KW-0238">DNA-binding</keyword>
<feature type="domain" description="Tyr recombinase" evidence="4">
    <location>
        <begin position="120"/>
        <end position="312"/>
    </location>
</feature>
<name>A0A1V4H9E1_9BACL</name>
<evidence type="ECO:0000256" key="2">
    <source>
        <dbReference type="ARBA" id="ARBA00023172"/>
    </source>
</evidence>
<proteinExistence type="predicted"/>
<dbReference type="PROSITE" id="PS51898">
    <property type="entry name" value="TYR_RECOMBINASE"/>
    <property type="match status" value="1"/>
</dbReference>
<evidence type="ECO:0000259" key="5">
    <source>
        <dbReference type="PROSITE" id="PS51900"/>
    </source>
</evidence>
<dbReference type="InterPro" id="IPR002104">
    <property type="entry name" value="Integrase_catalytic"/>
</dbReference>
<dbReference type="RefSeq" id="WP_079420205.1">
    <property type="nucleotide sequence ID" value="NZ_MBTG01000056.1"/>
</dbReference>
<dbReference type="Gene3D" id="1.10.150.130">
    <property type="match status" value="1"/>
</dbReference>
<dbReference type="GO" id="GO:0015074">
    <property type="term" value="P:DNA integration"/>
    <property type="evidence" value="ECO:0007669"/>
    <property type="project" value="InterPro"/>
</dbReference>
<dbReference type="SUPFAM" id="SSF56349">
    <property type="entry name" value="DNA breaking-rejoining enzymes"/>
    <property type="match status" value="1"/>
</dbReference>
<evidence type="ECO:0000259" key="4">
    <source>
        <dbReference type="PROSITE" id="PS51898"/>
    </source>
</evidence>
<evidence type="ECO:0000256" key="1">
    <source>
        <dbReference type="ARBA" id="ARBA00023125"/>
    </source>
</evidence>
<evidence type="ECO:0008006" key="8">
    <source>
        <dbReference type="Google" id="ProtNLM"/>
    </source>
</evidence>
<evidence type="ECO:0000313" key="6">
    <source>
        <dbReference type="EMBL" id="OPH47592.1"/>
    </source>
</evidence>
<feature type="domain" description="Core-binding (CB)" evidence="5">
    <location>
        <begin position="11"/>
        <end position="94"/>
    </location>
</feature>
<dbReference type="SUPFAM" id="SSF47823">
    <property type="entry name" value="lambda integrase-like, N-terminal domain"/>
    <property type="match status" value="1"/>
</dbReference>
<dbReference type="InterPro" id="IPR010998">
    <property type="entry name" value="Integrase_recombinase_N"/>
</dbReference>
<dbReference type="Proteomes" id="UP000190626">
    <property type="component" value="Unassembled WGS sequence"/>
</dbReference>
<gene>
    <name evidence="6" type="ORF">BC351_10395</name>
</gene>
<accession>A0A1V4H9E1</accession>
<evidence type="ECO:0000313" key="7">
    <source>
        <dbReference type="Proteomes" id="UP000190626"/>
    </source>
</evidence>
<reference evidence="7" key="1">
    <citation type="submission" date="2016-07" db="EMBL/GenBank/DDBJ databases">
        <authorList>
            <person name="Florea S."/>
            <person name="Webb J.S."/>
            <person name="Jaromczyk J."/>
            <person name="Schardl C.L."/>
        </authorList>
    </citation>
    <scope>NUCLEOTIDE SEQUENCE [LARGE SCALE GENOMIC DNA]</scope>
    <source>
        <strain evidence="7">CY1</strain>
    </source>
</reference>
<dbReference type="GO" id="GO:0006310">
    <property type="term" value="P:DNA recombination"/>
    <property type="evidence" value="ECO:0007669"/>
    <property type="project" value="UniProtKB-KW"/>
</dbReference>
<dbReference type="InterPro" id="IPR044068">
    <property type="entry name" value="CB"/>
</dbReference>
<dbReference type="InterPro" id="IPR052925">
    <property type="entry name" value="Phage_Integrase-like_Recomb"/>
</dbReference>
<keyword evidence="2" id="KW-0233">DNA recombination</keyword>